<dbReference type="EMBL" id="SJSN01000003">
    <property type="protein sequence ID" value="TCD11686.1"/>
    <property type="molecule type" value="Genomic_DNA"/>
</dbReference>
<dbReference type="InterPro" id="IPR051791">
    <property type="entry name" value="Pra-immunoreactive"/>
</dbReference>
<dbReference type="PANTHER" id="PTHR36115:SF4">
    <property type="entry name" value="MEMBRANE PROTEIN"/>
    <property type="match status" value="1"/>
</dbReference>
<evidence type="ECO:0000256" key="6">
    <source>
        <dbReference type="SAM" id="Phobius"/>
    </source>
</evidence>
<evidence type="ECO:0000256" key="1">
    <source>
        <dbReference type="ARBA" id="ARBA00004651"/>
    </source>
</evidence>
<keyword evidence="4 6" id="KW-1133">Transmembrane helix</keyword>
<keyword evidence="3 6" id="KW-0812">Transmembrane</keyword>
<evidence type="ECO:0000256" key="4">
    <source>
        <dbReference type="ARBA" id="ARBA00022989"/>
    </source>
</evidence>
<comment type="subcellular location">
    <subcellularLocation>
        <location evidence="1">Cell membrane</location>
        <topology evidence="1">Multi-pass membrane protein</topology>
    </subcellularLocation>
</comment>
<evidence type="ECO:0000256" key="2">
    <source>
        <dbReference type="ARBA" id="ARBA00022475"/>
    </source>
</evidence>
<name>A0A4R0P6Z1_9SPHI</name>
<sequence length="165" mass="18772">MEFKTKTYETIDYRYCRASSGLRFANYIIDTLFIYFLVLCLGFVIAIIDPKIIDVIDDGITDRIIGMIFYGVIMSFTEAMLNGKSIGKLITKTKAVNLDGSDLTFEKAFTRNLLRIIPFDALSALGTPSIPWHDKWSDTMVIEEKKVALQQEKTDLFGSFKNQTL</sequence>
<dbReference type="GO" id="GO:0005886">
    <property type="term" value="C:plasma membrane"/>
    <property type="evidence" value="ECO:0007669"/>
    <property type="project" value="UniProtKB-SubCell"/>
</dbReference>
<dbReference type="Proteomes" id="UP000291485">
    <property type="component" value="Unassembled WGS sequence"/>
</dbReference>
<accession>A0A4R0P6Z1</accession>
<dbReference type="InterPro" id="IPR010432">
    <property type="entry name" value="RDD"/>
</dbReference>
<organism evidence="8 9">
    <name type="scientific">Pedobacter frigidisoli</name>
    <dbReference type="NCBI Taxonomy" id="2530455"/>
    <lineage>
        <taxon>Bacteria</taxon>
        <taxon>Pseudomonadati</taxon>
        <taxon>Bacteroidota</taxon>
        <taxon>Sphingobacteriia</taxon>
        <taxon>Sphingobacteriales</taxon>
        <taxon>Sphingobacteriaceae</taxon>
        <taxon>Pedobacter</taxon>
    </lineage>
</organism>
<evidence type="ECO:0000256" key="3">
    <source>
        <dbReference type="ARBA" id="ARBA00022692"/>
    </source>
</evidence>
<reference evidence="8 9" key="1">
    <citation type="submission" date="2019-02" db="EMBL/GenBank/DDBJ databases">
        <title>Pedobacter sp. RP-3-11 sp. nov., isolated from Arctic soil.</title>
        <authorList>
            <person name="Dahal R.H."/>
        </authorList>
    </citation>
    <scope>NUCLEOTIDE SEQUENCE [LARGE SCALE GENOMIC DNA]</scope>
    <source>
        <strain evidence="8 9">RP-3-11</strain>
    </source>
</reference>
<keyword evidence="2" id="KW-1003">Cell membrane</keyword>
<dbReference type="PANTHER" id="PTHR36115">
    <property type="entry name" value="PROLINE-RICH ANTIGEN HOMOLOG-RELATED"/>
    <property type="match status" value="1"/>
</dbReference>
<protein>
    <submittedName>
        <fullName evidence="8">RDD family protein</fullName>
    </submittedName>
</protein>
<comment type="caution">
    <text evidence="8">The sequence shown here is derived from an EMBL/GenBank/DDBJ whole genome shotgun (WGS) entry which is preliminary data.</text>
</comment>
<evidence type="ECO:0000259" key="7">
    <source>
        <dbReference type="Pfam" id="PF06271"/>
    </source>
</evidence>
<keyword evidence="5 6" id="KW-0472">Membrane</keyword>
<feature type="transmembrane region" description="Helical" evidence="6">
    <location>
        <begin position="60"/>
        <end position="81"/>
    </location>
</feature>
<evidence type="ECO:0000313" key="8">
    <source>
        <dbReference type="EMBL" id="TCD11686.1"/>
    </source>
</evidence>
<evidence type="ECO:0000256" key="5">
    <source>
        <dbReference type="ARBA" id="ARBA00023136"/>
    </source>
</evidence>
<proteinExistence type="predicted"/>
<evidence type="ECO:0000313" key="9">
    <source>
        <dbReference type="Proteomes" id="UP000291485"/>
    </source>
</evidence>
<feature type="transmembrane region" description="Helical" evidence="6">
    <location>
        <begin position="24"/>
        <end position="48"/>
    </location>
</feature>
<keyword evidence="9" id="KW-1185">Reference proteome</keyword>
<dbReference type="OrthoDB" id="762068at2"/>
<dbReference type="RefSeq" id="WP_131556936.1">
    <property type="nucleotide sequence ID" value="NZ_SJSN01000003.1"/>
</dbReference>
<gene>
    <name evidence="8" type="ORF">EZ449_05360</name>
</gene>
<feature type="domain" description="RDD" evidence="7">
    <location>
        <begin position="18"/>
        <end position="122"/>
    </location>
</feature>
<dbReference type="AlphaFoldDB" id="A0A4R0P6Z1"/>
<dbReference type="Pfam" id="PF06271">
    <property type="entry name" value="RDD"/>
    <property type="match status" value="1"/>
</dbReference>